<keyword evidence="2" id="KW-0479">Metal-binding</keyword>
<feature type="domain" description="C2H2-type" evidence="9">
    <location>
        <begin position="188"/>
        <end position="215"/>
    </location>
</feature>
<accession>A0A7J7XYW3</accession>
<dbReference type="GO" id="GO:0000981">
    <property type="term" value="F:DNA-binding transcription factor activity, RNA polymerase II-specific"/>
    <property type="evidence" value="ECO:0007669"/>
    <property type="project" value="TreeGrafter"/>
</dbReference>
<dbReference type="Proteomes" id="UP000527355">
    <property type="component" value="Unassembled WGS sequence"/>
</dbReference>
<dbReference type="FunFam" id="3.30.160.60:FF:000715">
    <property type="entry name" value="Transcription factor E4F1 isoform 1"/>
    <property type="match status" value="1"/>
</dbReference>
<evidence type="ECO:0000313" key="10">
    <source>
        <dbReference type="EMBL" id="KAF6354728.1"/>
    </source>
</evidence>
<dbReference type="Pfam" id="PF00096">
    <property type="entry name" value="zf-C2H2"/>
    <property type="match status" value="4"/>
</dbReference>
<evidence type="ECO:0000313" key="11">
    <source>
        <dbReference type="Proteomes" id="UP000527355"/>
    </source>
</evidence>
<organism evidence="10 11">
    <name type="scientific">Myotis myotis</name>
    <name type="common">Greater mouse-eared bat</name>
    <name type="synonym">Vespertilio myotis</name>
    <dbReference type="NCBI Taxonomy" id="51298"/>
    <lineage>
        <taxon>Eukaryota</taxon>
        <taxon>Metazoa</taxon>
        <taxon>Chordata</taxon>
        <taxon>Craniata</taxon>
        <taxon>Vertebrata</taxon>
        <taxon>Euteleostomi</taxon>
        <taxon>Mammalia</taxon>
        <taxon>Eutheria</taxon>
        <taxon>Laurasiatheria</taxon>
        <taxon>Chiroptera</taxon>
        <taxon>Yangochiroptera</taxon>
        <taxon>Vespertilionidae</taxon>
        <taxon>Myotis</taxon>
    </lineage>
</organism>
<keyword evidence="3" id="KW-0677">Repeat</keyword>
<evidence type="ECO:0000256" key="3">
    <source>
        <dbReference type="ARBA" id="ARBA00022737"/>
    </source>
</evidence>
<evidence type="ECO:0000256" key="7">
    <source>
        <dbReference type="PROSITE-ProRule" id="PRU00042"/>
    </source>
</evidence>
<evidence type="ECO:0000256" key="5">
    <source>
        <dbReference type="ARBA" id="ARBA00022833"/>
    </source>
</evidence>
<dbReference type="FunFam" id="3.30.160.60:FF:001804">
    <property type="entry name" value="E4F transcription factor 1"/>
    <property type="match status" value="1"/>
</dbReference>
<dbReference type="PROSITE" id="PS50157">
    <property type="entry name" value="ZINC_FINGER_C2H2_2"/>
    <property type="match status" value="6"/>
</dbReference>
<dbReference type="VEuPathDB" id="HostDB:GeneID_118656121"/>
<feature type="compositionally biased region" description="Low complexity" evidence="8">
    <location>
        <begin position="1"/>
        <end position="10"/>
    </location>
</feature>
<feature type="compositionally biased region" description="Basic and acidic residues" evidence="8">
    <location>
        <begin position="11"/>
        <end position="22"/>
    </location>
</feature>
<dbReference type="GO" id="GO:0005634">
    <property type="term" value="C:nucleus"/>
    <property type="evidence" value="ECO:0007669"/>
    <property type="project" value="UniProtKB-SubCell"/>
</dbReference>
<reference evidence="10 11" key="1">
    <citation type="journal article" date="2020" name="Nature">
        <title>Six reference-quality genomes reveal evolution of bat adaptations.</title>
        <authorList>
            <person name="Jebb D."/>
            <person name="Huang Z."/>
            <person name="Pippel M."/>
            <person name="Hughes G.M."/>
            <person name="Lavrichenko K."/>
            <person name="Devanna P."/>
            <person name="Winkler S."/>
            <person name="Jermiin L.S."/>
            <person name="Skirmuntt E.C."/>
            <person name="Katzourakis A."/>
            <person name="Burkitt-Gray L."/>
            <person name="Ray D.A."/>
            <person name="Sullivan K.A.M."/>
            <person name="Roscito J.G."/>
            <person name="Kirilenko B.M."/>
            <person name="Davalos L.M."/>
            <person name="Corthals A.P."/>
            <person name="Power M.L."/>
            <person name="Jones G."/>
            <person name="Ransome R.D."/>
            <person name="Dechmann D.K.N."/>
            <person name="Locatelli A.G."/>
            <person name="Puechmaille S.J."/>
            <person name="Fedrigo O."/>
            <person name="Jarvis E.D."/>
            <person name="Hiller M."/>
            <person name="Vernes S.C."/>
            <person name="Myers E.W."/>
            <person name="Teeling E.C."/>
        </authorList>
    </citation>
    <scope>NUCLEOTIDE SEQUENCE [LARGE SCALE GENOMIC DNA]</scope>
    <source>
        <strain evidence="10">MMyoMyo1</strain>
        <tissue evidence="10">Flight muscle</tissue>
    </source>
</reference>
<dbReference type="PROSITE" id="PS00028">
    <property type="entry name" value="ZINC_FINGER_C2H2_1"/>
    <property type="match status" value="5"/>
</dbReference>
<feature type="domain" description="C2H2-type" evidence="9">
    <location>
        <begin position="216"/>
        <end position="243"/>
    </location>
</feature>
<dbReference type="Gene3D" id="3.30.160.60">
    <property type="entry name" value="Classic Zinc Finger"/>
    <property type="match status" value="4"/>
</dbReference>
<feature type="domain" description="C2H2-type" evidence="9">
    <location>
        <begin position="485"/>
        <end position="512"/>
    </location>
</feature>
<dbReference type="GO" id="GO:0008270">
    <property type="term" value="F:zinc ion binding"/>
    <property type="evidence" value="ECO:0007669"/>
    <property type="project" value="UniProtKB-KW"/>
</dbReference>
<dbReference type="Pfam" id="PF13912">
    <property type="entry name" value="zf-C2H2_6"/>
    <property type="match status" value="1"/>
</dbReference>
<sequence>MAVRVTAAHTAEARAEARREAGEGGVEAASSAALAPGGFLGLPAPFSEEDEDDVHRCGRCQAEFTALEDFVQHKLQKVCQRAPPEALPATPAAAALLGQEVVPAVASPEEPITLAHIVVEAAALTPDISHTPDIDSGHIKEVIVAAEVDPGDSEMAEASGSPDPQGPGLAGQGEQAQLKLLVNEDGRYVCALCHKTFKTGSILKAHMVTHSSRKDHECKLCGASFRTKGSLIRHHRRHTDERPYKCAKCGKSFRESGALTRHLKSLTPCTEKIRFTMSKDVVVGKEEAHTGSGASAVGTVTSSSVIGEPMETSPVIHLVTDAKGTVIHEVHVQMQELPLGMKALTPEPPAPKELPCSSEDSRENLLHQAMQNSGIVLERVTGEEGPLEPVPPAASSAQPLGDGPPELPLLEVEQVETVAHEASAVSRTHLCPQCSETFPTAATLEAHKRSHAGPKLFTCVQCGKAFPKAYLLKKHQEVHVHERRFRCGDCGKLYKTIAHVRGHRRVHSDERPYPCPECGKRYKTKVGPPALTSDPPAHELPTLWASSVPCFCPSPPVLPLCPVLARTPPPSPALEVGGESLSLRCGQDQVDPDSGLLRMPSRYTSGHTWKRSRTCAHIAAEASGRRAHWCGMFATTRARNPSSATSVAVALPSTARSTGTCALKGAAYWRWRSCWCPKRAPQQLPLSLMKTRTLCWLNSHPWWLTPRSTSLRPPRMIQRPVKLQRSSRAPRQRWIAIS</sequence>
<feature type="domain" description="C2H2-type" evidence="9">
    <location>
        <begin position="244"/>
        <end position="273"/>
    </location>
</feature>
<evidence type="ECO:0000259" key="9">
    <source>
        <dbReference type="PROSITE" id="PS50157"/>
    </source>
</evidence>
<dbReference type="InterPro" id="IPR036236">
    <property type="entry name" value="Znf_C2H2_sf"/>
</dbReference>
<keyword evidence="11" id="KW-1185">Reference proteome</keyword>
<evidence type="ECO:0000256" key="1">
    <source>
        <dbReference type="ARBA" id="ARBA00004123"/>
    </source>
</evidence>
<feature type="region of interest" description="Disordered" evidence="8">
    <location>
        <begin position="152"/>
        <end position="173"/>
    </location>
</feature>
<dbReference type="PANTHER" id="PTHR24394:SF44">
    <property type="entry name" value="ZINC FINGER PROTEIN 271-LIKE"/>
    <property type="match status" value="1"/>
</dbReference>
<keyword evidence="4 7" id="KW-0863">Zinc-finger</keyword>
<dbReference type="SMART" id="SM00355">
    <property type="entry name" value="ZnF_C2H2"/>
    <property type="match status" value="7"/>
</dbReference>
<name>A0A7J7XYW3_MYOMY</name>
<dbReference type="SUPFAM" id="SSF57667">
    <property type="entry name" value="beta-beta-alpha zinc fingers"/>
    <property type="match status" value="4"/>
</dbReference>
<evidence type="ECO:0000256" key="4">
    <source>
        <dbReference type="ARBA" id="ARBA00022771"/>
    </source>
</evidence>
<dbReference type="PANTHER" id="PTHR24394">
    <property type="entry name" value="ZINC FINGER PROTEIN"/>
    <property type="match status" value="1"/>
</dbReference>
<evidence type="ECO:0000256" key="8">
    <source>
        <dbReference type="SAM" id="MobiDB-lite"/>
    </source>
</evidence>
<feature type="domain" description="C2H2-type" evidence="9">
    <location>
        <begin position="457"/>
        <end position="484"/>
    </location>
</feature>
<dbReference type="InterPro" id="IPR013087">
    <property type="entry name" value="Znf_C2H2_type"/>
</dbReference>
<keyword evidence="6" id="KW-0539">Nucleus</keyword>
<protein>
    <submittedName>
        <fullName evidence="10">E4F transcription factor 1</fullName>
    </submittedName>
</protein>
<feature type="region of interest" description="Disordered" evidence="8">
    <location>
        <begin position="383"/>
        <end position="403"/>
    </location>
</feature>
<keyword evidence="5" id="KW-0862">Zinc</keyword>
<comment type="subcellular location">
    <subcellularLocation>
        <location evidence="1">Nucleus</location>
    </subcellularLocation>
</comment>
<feature type="domain" description="C2H2-type" evidence="9">
    <location>
        <begin position="429"/>
        <end position="456"/>
    </location>
</feature>
<dbReference type="FunFam" id="3.30.160.60:FF:000100">
    <property type="entry name" value="Zinc finger 45-like"/>
    <property type="match status" value="1"/>
</dbReference>
<proteinExistence type="predicted"/>
<dbReference type="EMBL" id="JABWUV010000005">
    <property type="protein sequence ID" value="KAF6354728.1"/>
    <property type="molecule type" value="Genomic_DNA"/>
</dbReference>
<evidence type="ECO:0000256" key="2">
    <source>
        <dbReference type="ARBA" id="ARBA00022723"/>
    </source>
</evidence>
<comment type="caution">
    <text evidence="10">The sequence shown here is derived from an EMBL/GenBank/DDBJ whole genome shotgun (WGS) entry which is preliminary data.</text>
</comment>
<feature type="region of interest" description="Disordered" evidence="8">
    <location>
        <begin position="1"/>
        <end position="28"/>
    </location>
</feature>
<gene>
    <name evidence="10" type="ORF">mMyoMyo1_004233</name>
</gene>
<dbReference type="AlphaFoldDB" id="A0A7J7XYW3"/>
<evidence type="ECO:0000256" key="6">
    <source>
        <dbReference type="ARBA" id="ARBA00023242"/>
    </source>
</evidence>